<comment type="caution">
    <text evidence="2">The sequence shown here is derived from an EMBL/GenBank/DDBJ whole genome shotgun (WGS) entry which is preliminary data.</text>
</comment>
<dbReference type="AlphaFoldDB" id="S9SKA3"/>
<evidence type="ECO:0000256" key="1">
    <source>
        <dbReference type="SAM" id="SignalP"/>
    </source>
</evidence>
<dbReference type="eggNOG" id="ENOG502Z8ZH">
    <property type="taxonomic scope" value="Bacteria"/>
</dbReference>
<reference evidence="3" key="1">
    <citation type="journal article" date="2014" name="Stand. Genomic Sci.">
        <title>Genome sequence of the exopolysaccharide-producing Salipiger mucosus type strain (DSM 16094(T)), a moderately halophilic member of the Roseobacter clade.</title>
        <authorList>
            <person name="Riedel T."/>
            <person name="Spring S."/>
            <person name="Fiebig A."/>
            <person name="Petersen J."/>
            <person name="Kyrpides N.C."/>
            <person name="Goker M."/>
            <person name="Klenk H.P."/>
        </authorList>
    </citation>
    <scope>NUCLEOTIDE SEQUENCE [LARGE SCALE GENOMIC DNA]</scope>
    <source>
        <strain evidence="3">DSM 16094</strain>
    </source>
</reference>
<dbReference type="EMBL" id="APVH01000003">
    <property type="protein sequence ID" value="EPX86809.1"/>
    <property type="molecule type" value="Genomic_DNA"/>
</dbReference>
<name>S9SKA3_9RHOB</name>
<accession>S9SKA3</accession>
<gene>
    <name evidence="2" type="ORF">Salmuc_01458</name>
</gene>
<dbReference type="RefSeq" id="WP_020040941.1">
    <property type="nucleotide sequence ID" value="NZ_KE557273.1"/>
</dbReference>
<dbReference type="HOGENOM" id="CLU_133117_0_0_5"/>
<keyword evidence="3" id="KW-1185">Reference proteome</keyword>
<feature type="signal peptide" evidence="1">
    <location>
        <begin position="1"/>
        <end position="22"/>
    </location>
</feature>
<proteinExistence type="predicted"/>
<keyword evidence="1" id="KW-0732">Signal</keyword>
<dbReference type="OrthoDB" id="7774376at2"/>
<feature type="chain" id="PRO_5004569443" evidence="1">
    <location>
        <begin position="23"/>
        <end position="151"/>
    </location>
</feature>
<evidence type="ECO:0000313" key="3">
    <source>
        <dbReference type="Proteomes" id="UP000015347"/>
    </source>
</evidence>
<evidence type="ECO:0000313" key="2">
    <source>
        <dbReference type="EMBL" id="EPX86809.1"/>
    </source>
</evidence>
<dbReference type="Proteomes" id="UP000015347">
    <property type="component" value="Unassembled WGS sequence"/>
</dbReference>
<protein>
    <submittedName>
        <fullName evidence="2">Uncharacterized protein</fullName>
    </submittedName>
</protein>
<dbReference type="STRING" id="1123237.Salmuc_01458"/>
<organism evidence="2 3">
    <name type="scientific">Salipiger mucosus DSM 16094</name>
    <dbReference type="NCBI Taxonomy" id="1123237"/>
    <lineage>
        <taxon>Bacteria</taxon>
        <taxon>Pseudomonadati</taxon>
        <taxon>Pseudomonadota</taxon>
        <taxon>Alphaproteobacteria</taxon>
        <taxon>Rhodobacterales</taxon>
        <taxon>Roseobacteraceae</taxon>
        <taxon>Salipiger</taxon>
    </lineage>
</organism>
<sequence length="151" mass="17101">MRLAGCLVLLSIALLSVPTAQAATPARERWAPFVVGDDPGGRLRPRLELVARLRASGRRVEIRGRYCHSACTVYLGARNVCVSPRTRFGFHGPYYRSGPIVHHRFDHWSRAMAAHYPAPLRRWFMRYARFLTDDQAILSGAELIRMGVPRC</sequence>